<protein>
    <submittedName>
        <fullName evidence="2">Uncharacterized protein</fullName>
    </submittedName>
</protein>
<evidence type="ECO:0000256" key="1">
    <source>
        <dbReference type="SAM" id="MobiDB-lite"/>
    </source>
</evidence>
<sequence>MDGSSWMDDPWRAESYEMDDPVPPYWLMDQPPSPDRTVAYVVLVDGRVIDTWQESLHDSPWRHDPRVERSHRPWREEPKPVPEPRPWVETVRWLEHVVGGSDVLASLAADPLPDEEFELPELAFGDGDVVARFRRTVAHLDGIADTFFDVELRTAFRRALTAAGPHLFRNGSSIDPAQTAAAISWTLIRANGLKPPIGPLTQKELTARLGLSGFPSSRAHAVNRLLGVPQPAWVRRPAGALDLEVLARTDLLTSRTKREICSLRDRAREAEAQVVARESTQPTDLELDLRHVS</sequence>
<proteinExistence type="predicted"/>
<dbReference type="Proteomes" id="UP001150259">
    <property type="component" value="Unassembled WGS sequence"/>
</dbReference>
<reference evidence="2 3" key="1">
    <citation type="submission" date="2022-11" db="EMBL/GenBank/DDBJ databases">
        <title>Anaerobic phenanthrene biodegradation by a DNRA strain PheN6.</title>
        <authorList>
            <person name="Zhang Z."/>
        </authorList>
    </citation>
    <scope>NUCLEOTIDE SEQUENCE [LARGE SCALE GENOMIC DNA]</scope>
    <source>
        <strain evidence="2 3">PheN6</strain>
    </source>
</reference>
<evidence type="ECO:0000313" key="2">
    <source>
        <dbReference type="EMBL" id="MDC5696469.1"/>
    </source>
</evidence>
<name>A0ABT5GE26_9MICO</name>
<dbReference type="RefSeq" id="WP_272461045.1">
    <property type="nucleotide sequence ID" value="NZ_JAPFQL010000011.1"/>
</dbReference>
<gene>
    <name evidence="2" type="ORF">OO014_04305</name>
</gene>
<comment type="caution">
    <text evidence="2">The sequence shown here is derived from an EMBL/GenBank/DDBJ whole genome shotgun (WGS) entry which is preliminary data.</text>
</comment>
<feature type="region of interest" description="Disordered" evidence="1">
    <location>
        <begin position="60"/>
        <end position="82"/>
    </location>
</feature>
<organism evidence="2 3">
    <name type="scientific">Intrasporangium calvum</name>
    <dbReference type="NCBI Taxonomy" id="53358"/>
    <lineage>
        <taxon>Bacteria</taxon>
        <taxon>Bacillati</taxon>
        <taxon>Actinomycetota</taxon>
        <taxon>Actinomycetes</taxon>
        <taxon>Micrococcales</taxon>
        <taxon>Intrasporangiaceae</taxon>
        <taxon>Intrasporangium</taxon>
    </lineage>
</organism>
<accession>A0ABT5GE26</accession>
<dbReference type="EMBL" id="JAPFQL010000011">
    <property type="protein sequence ID" value="MDC5696469.1"/>
    <property type="molecule type" value="Genomic_DNA"/>
</dbReference>
<evidence type="ECO:0000313" key="3">
    <source>
        <dbReference type="Proteomes" id="UP001150259"/>
    </source>
</evidence>
<keyword evidence="3" id="KW-1185">Reference proteome</keyword>